<keyword evidence="7 11" id="KW-0067">ATP-binding</keyword>
<dbReference type="Pfam" id="PF01411">
    <property type="entry name" value="tRNA-synt_2c"/>
    <property type="match status" value="1"/>
</dbReference>
<dbReference type="GO" id="GO:0070143">
    <property type="term" value="P:mitochondrial alanyl-tRNA aminoacylation"/>
    <property type="evidence" value="ECO:0007669"/>
    <property type="project" value="UniProtKB-UniRule"/>
</dbReference>
<evidence type="ECO:0000256" key="2">
    <source>
        <dbReference type="ARBA" id="ARBA00022555"/>
    </source>
</evidence>
<dbReference type="PROSITE" id="PS50860">
    <property type="entry name" value="AA_TRNA_LIGASE_II_ALA"/>
    <property type="match status" value="1"/>
</dbReference>
<feature type="coiled-coil region" evidence="12">
    <location>
        <begin position="834"/>
        <end position="861"/>
    </location>
</feature>
<dbReference type="InterPro" id="IPR009000">
    <property type="entry name" value="Transl_B-barrel_sf"/>
</dbReference>
<dbReference type="FunFam" id="3.30.980.10:FF:000004">
    <property type="entry name" value="Alanine--tRNA ligase, cytoplasmic"/>
    <property type="match status" value="1"/>
</dbReference>
<dbReference type="InterPro" id="IPR050058">
    <property type="entry name" value="Ala-tRNA_ligase"/>
</dbReference>
<dbReference type="FunFam" id="3.30.930.10:FF:000004">
    <property type="entry name" value="Alanine--tRNA ligase"/>
    <property type="match status" value="1"/>
</dbReference>
<feature type="binding site" evidence="11">
    <location>
        <position position="775"/>
    </location>
    <ligand>
        <name>Zn(2+)</name>
        <dbReference type="ChEBI" id="CHEBI:29105"/>
    </ligand>
</feature>
<keyword evidence="6 11" id="KW-0862">Zinc</keyword>
<dbReference type="InterPro" id="IPR018162">
    <property type="entry name" value="Ala-tRNA-ligase_IIc_anticod-bd"/>
</dbReference>
<feature type="domain" description="Alanyl-transfer RNA synthetases family profile" evidence="13">
    <location>
        <begin position="111"/>
        <end position="818"/>
    </location>
</feature>
<evidence type="ECO:0000256" key="3">
    <source>
        <dbReference type="ARBA" id="ARBA00022598"/>
    </source>
</evidence>
<evidence type="ECO:0000259" key="13">
    <source>
        <dbReference type="PROSITE" id="PS50860"/>
    </source>
</evidence>
<evidence type="ECO:0000313" key="14">
    <source>
        <dbReference type="EMBL" id="KAK4528577.1"/>
    </source>
</evidence>
<dbReference type="EC" id="6.1.1.7" evidence="11"/>
<dbReference type="GO" id="GO:0004813">
    <property type="term" value="F:alanine-tRNA ligase activity"/>
    <property type="evidence" value="ECO:0007669"/>
    <property type="project" value="UniProtKB-UniRule"/>
</dbReference>
<dbReference type="SUPFAM" id="SSF101353">
    <property type="entry name" value="Putative anticodon-binding domain of alanyl-tRNA synthetase (AlaRS)"/>
    <property type="match status" value="1"/>
</dbReference>
<comment type="domain">
    <text evidence="11">Consists of three domains; the N-terminal catalytic domain, the editing domain and the C-terminal C-Ala domain. The editing domain removes incorrectly charged amino acids, while the C-Ala domain, along with tRNA(Ala), serves as a bridge to cooperatively bring together the editing and aminoacylation centers thus stimulating deacylation of misacylated tRNAs.</text>
</comment>
<comment type="subcellular location">
    <subcellularLocation>
        <location evidence="11">Mitochondrion</location>
    </subcellularLocation>
    <subcellularLocation>
        <location evidence="11">Cytoplasm</location>
    </subcellularLocation>
</comment>
<feature type="binding site" evidence="11">
    <location>
        <position position="677"/>
    </location>
    <ligand>
        <name>Zn(2+)</name>
        <dbReference type="ChEBI" id="CHEBI:29105"/>
    </ligand>
</feature>
<dbReference type="GO" id="GO:0008270">
    <property type="term" value="F:zinc ion binding"/>
    <property type="evidence" value="ECO:0007669"/>
    <property type="project" value="UniProtKB-UniRule"/>
</dbReference>
<dbReference type="InterPro" id="IPR002318">
    <property type="entry name" value="Ala-tRNA-lgiase_IIc"/>
</dbReference>
<dbReference type="InterPro" id="IPR018165">
    <property type="entry name" value="Ala-tRNA-synth_IIc_core"/>
</dbReference>
<dbReference type="Gene3D" id="6.10.250.550">
    <property type="match status" value="1"/>
</dbReference>
<keyword evidence="11" id="KW-0496">Mitochondrion</keyword>
<dbReference type="SUPFAM" id="SSF50447">
    <property type="entry name" value="Translation proteins"/>
    <property type="match status" value="1"/>
</dbReference>
<dbReference type="PANTHER" id="PTHR11777">
    <property type="entry name" value="ALANYL-TRNA SYNTHETASE"/>
    <property type="match status" value="1"/>
</dbReference>
<dbReference type="GO" id="GO:0000049">
    <property type="term" value="F:tRNA binding"/>
    <property type="evidence" value="ECO:0007669"/>
    <property type="project" value="UniProtKB-KW"/>
</dbReference>
<dbReference type="SMART" id="SM00863">
    <property type="entry name" value="tRNA_SAD"/>
    <property type="match status" value="1"/>
</dbReference>
<comment type="caution">
    <text evidence="14">The sequence shown here is derived from an EMBL/GenBank/DDBJ whole genome shotgun (WGS) entry which is preliminary data.</text>
</comment>
<evidence type="ECO:0000256" key="4">
    <source>
        <dbReference type="ARBA" id="ARBA00022723"/>
    </source>
</evidence>
<dbReference type="Gene3D" id="3.30.54.20">
    <property type="match status" value="1"/>
</dbReference>
<dbReference type="GO" id="GO:0005524">
    <property type="term" value="F:ATP binding"/>
    <property type="evidence" value="ECO:0007669"/>
    <property type="project" value="UniProtKB-UniRule"/>
</dbReference>
<sequence length="994" mass="111937">MQQHRYSALGFHLYKCYSMLCFVSSVPNSFLRSNSCITCCRKKVRLFCTKRQGAYNSSWIPFVRWEKTWKRSSKRFFMSSDVVTTKKEREETPASKENGVGSSMESVGKFMSSVEIREAFINFYRNKKHISLASASLVPEDPSILLTIAGMVPFKRYFLGLQEPPASRIVTCQRCIRTNDIENVGVTKRHHTFFEMLGNFSFGDYFKKEAIVWAWQLLNTVFEIPAERLVVSVFKEDDEAYNIWKDVVGVDAKKIFRMDEKDNFWSSGPTGPCGPCSEIYFDFYPERQMGSLEDDHRYLELYNLVFMQYNRRADGTLEPLKQKNIDTGMGLERMAQVLQRVPNNYETDLMKPYLDKTCSIANIPSYETASEAAKVSLKVIGDHIRAVVNLIADGVFVSNVGRGYILRRLIRRAVRHGRQLGIQEPFLKQLAQVAFSLSREAGLVHVTNNQKLIERELETEELRFLDVLKKGESRLYEILEMSSKTISGSDAFELYDTFGFPLELTEEIAHEHGKTVDVDSFHEHMQQQRVKARASQMFQSDSAVNNAGLPESLYKNKTIFEGYHSYQIPHSRVTLILDKESLSPVETASAGDEVYIALDHTPFYAESGGQVADRGRLIALDSSVPCQVAITDVQKKSGIWLHLGKVKAGQLSTNQLVRSEIDVDRRNQLRIHHTATHLLHAALKLCIDKSISQAGSLVDTDRLRFDFSSPRSLNEEDLRQLEDVINRWIREAHETQTTVMAYDEAVQKGAVAMFNEKYEANVRVVDIPGVSMELCGGTHVENTREIGLFKITSESGIASGVRRIEAIAGSALIDWIRKRDAILSTSSSLLHCTVDEIPDRLQALQTQVKKLQQEKQSLQMHSLAIQCKLMASQAKNIGNSCYLVSMLDTQDADQLRSCTQQICNSLGNQAVVALFSLWKSEGKFGICVSVAKDLVAKGLDAGQLVKQVMQVTGGRGGGKAAFAQGGGKSNVDLQRALALLEKTCKENLEKINHI</sequence>
<keyword evidence="2 11" id="KW-0820">tRNA-binding</keyword>
<dbReference type="EMBL" id="JANCYU010000066">
    <property type="protein sequence ID" value="KAK4528577.1"/>
    <property type="molecule type" value="Genomic_DNA"/>
</dbReference>
<evidence type="ECO:0000256" key="9">
    <source>
        <dbReference type="ARBA" id="ARBA00022917"/>
    </source>
</evidence>
<gene>
    <name evidence="14" type="ORF">GAYE_SCF61G6522</name>
</gene>
<evidence type="ECO:0000256" key="5">
    <source>
        <dbReference type="ARBA" id="ARBA00022741"/>
    </source>
</evidence>
<dbReference type="InterPro" id="IPR023033">
    <property type="entry name" value="Ala_tRNA_ligase_euk/bac"/>
</dbReference>
<keyword evidence="5 11" id="KW-0547">Nucleotide-binding</keyword>
<accession>A0AAV9IM84</accession>
<dbReference type="InterPro" id="IPR012947">
    <property type="entry name" value="tRNA_SAD"/>
</dbReference>
<evidence type="ECO:0000256" key="10">
    <source>
        <dbReference type="ARBA" id="ARBA00023146"/>
    </source>
</evidence>
<dbReference type="InterPro" id="IPR003156">
    <property type="entry name" value="DHHA1_dom"/>
</dbReference>
<comment type="similarity">
    <text evidence="1">Belongs to the class-II aminoacyl-tRNA synthetase family. Alax-L subfamily.</text>
</comment>
<dbReference type="FunFam" id="3.10.310.40:FF:000001">
    <property type="entry name" value="Alanine--tRNA ligase"/>
    <property type="match status" value="1"/>
</dbReference>
<dbReference type="Gene3D" id="3.30.930.10">
    <property type="entry name" value="Bira Bifunctional Protein, Domain 2"/>
    <property type="match status" value="1"/>
</dbReference>
<dbReference type="SUPFAM" id="SSF55681">
    <property type="entry name" value="Class II aaRS and biotin synthetases"/>
    <property type="match status" value="1"/>
</dbReference>
<evidence type="ECO:0000256" key="1">
    <source>
        <dbReference type="ARBA" id="ARBA00008429"/>
    </source>
</evidence>
<comment type="function">
    <text evidence="11">Catalyzes the attachment of alanine to tRNA(Ala) in a two-step reaction: alanine is first activated by ATP to form Ala-AMP and then transferred to the acceptor end of tRNA(Ala). Also edits incorrectly charged tRNA(Ala) via its editing domain.</text>
</comment>
<evidence type="ECO:0000313" key="15">
    <source>
        <dbReference type="Proteomes" id="UP001300502"/>
    </source>
</evidence>
<feature type="binding site" evidence="11">
    <location>
        <position position="779"/>
    </location>
    <ligand>
        <name>Zn(2+)</name>
        <dbReference type="ChEBI" id="CHEBI:29105"/>
    </ligand>
</feature>
<evidence type="ECO:0000256" key="11">
    <source>
        <dbReference type="HAMAP-Rule" id="MF_03133"/>
    </source>
</evidence>
<comment type="cofactor">
    <cofactor evidence="11">
        <name>Zn(2+)</name>
        <dbReference type="ChEBI" id="CHEBI:29105"/>
    </cofactor>
    <text evidence="11">Binds 1 zinc ion per subunit.</text>
</comment>
<dbReference type="InterPro" id="IPR018164">
    <property type="entry name" value="Ala-tRNA-synth_IIc_N"/>
</dbReference>
<keyword evidence="11" id="KW-0963">Cytoplasm</keyword>
<reference evidence="14 15" key="1">
    <citation type="submission" date="2022-07" db="EMBL/GenBank/DDBJ databases">
        <title>Genome-wide signatures of adaptation to extreme environments.</title>
        <authorList>
            <person name="Cho C.H."/>
            <person name="Yoon H.S."/>
        </authorList>
    </citation>
    <scope>NUCLEOTIDE SEQUENCE [LARGE SCALE GENOMIC DNA]</scope>
    <source>
        <strain evidence="14 15">108.79 E11</strain>
    </source>
</reference>
<dbReference type="CDD" id="cd00673">
    <property type="entry name" value="AlaRS_core"/>
    <property type="match status" value="1"/>
</dbReference>
<dbReference type="Pfam" id="PF07973">
    <property type="entry name" value="tRNA_SAD"/>
    <property type="match status" value="1"/>
</dbReference>
<dbReference type="Pfam" id="PF02272">
    <property type="entry name" value="DHHA1"/>
    <property type="match status" value="1"/>
</dbReference>
<dbReference type="SUPFAM" id="SSF55186">
    <property type="entry name" value="ThrRS/AlaRS common domain"/>
    <property type="match status" value="1"/>
</dbReference>
<keyword evidence="10 11" id="KW-0030">Aminoacyl-tRNA synthetase</keyword>
<protein>
    <recommendedName>
        <fullName evidence="11">Alanine--tRNA ligase</fullName>
        <ecNumber evidence="11">6.1.1.7</ecNumber>
    </recommendedName>
    <alternativeName>
        <fullName evidence="11">Alanyl-tRNA synthetase</fullName>
        <shortName evidence="11">AlaRS</shortName>
    </alternativeName>
</protein>
<keyword evidence="12" id="KW-0175">Coiled coil</keyword>
<dbReference type="PRINTS" id="PR00980">
    <property type="entry name" value="TRNASYNTHALA"/>
</dbReference>
<feature type="binding site" evidence="11">
    <location>
        <position position="673"/>
    </location>
    <ligand>
        <name>Zn(2+)</name>
        <dbReference type="ChEBI" id="CHEBI:29105"/>
    </ligand>
</feature>
<dbReference type="GO" id="GO:0005829">
    <property type="term" value="C:cytosol"/>
    <property type="evidence" value="ECO:0007669"/>
    <property type="project" value="TreeGrafter"/>
</dbReference>
<keyword evidence="4 11" id="KW-0479">Metal-binding</keyword>
<proteinExistence type="inferred from homology"/>
<organism evidence="14 15">
    <name type="scientific">Galdieria yellowstonensis</name>
    <dbReference type="NCBI Taxonomy" id="3028027"/>
    <lineage>
        <taxon>Eukaryota</taxon>
        <taxon>Rhodophyta</taxon>
        <taxon>Bangiophyceae</taxon>
        <taxon>Galdieriales</taxon>
        <taxon>Galdieriaceae</taxon>
        <taxon>Galdieria</taxon>
    </lineage>
</organism>
<dbReference type="Proteomes" id="UP001300502">
    <property type="component" value="Unassembled WGS sequence"/>
</dbReference>
<dbReference type="NCBIfam" id="TIGR00344">
    <property type="entry name" value="alaS"/>
    <property type="match status" value="1"/>
</dbReference>
<dbReference type="Gene3D" id="3.30.980.10">
    <property type="entry name" value="Threonyl-trna Synthetase, Chain A, domain 2"/>
    <property type="match status" value="1"/>
</dbReference>
<comment type="catalytic activity">
    <reaction evidence="11">
        <text>tRNA(Ala) + L-alanine + ATP = L-alanyl-tRNA(Ala) + AMP + diphosphate</text>
        <dbReference type="Rhea" id="RHEA:12540"/>
        <dbReference type="Rhea" id="RHEA-COMP:9657"/>
        <dbReference type="Rhea" id="RHEA-COMP:9923"/>
        <dbReference type="ChEBI" id="CHEBI:30616"/>
        <dbReference type="ChEBI" id="CHEBI:33019"/>
        <dbReference type="ChEBI" id="CHEBI:57972"/>
        <dbReference type="ChEBI" id="CHEBI:78442"/>
        <dbReference type="ChEBI" id="CHEBI:78497"/>
        <dbReference type="ChEBI" id="CHEBI:456215"/>
        <dbReference type="EC" id="6.1.1.7"/>
    </reaction>
</comment>
<evidence type="ECO:0000256" key="12">
    <source>
        <dbReference type="SAM" id="Coils"/>
    </source>
</evidence>
<name>A0AAV9IM84_9RHOD</name>
<evidence type="ECO:0000256" key="8">
    <source>
        <dbReference type="ARBA" id="ARBA00022884"/>
    </source>
</evidence>
<dbReference type="PANTHER" id="PTHR11777:SF9">
    <property type="entry name" value="ALANINE--TRNA LIGASE, CYTOPLASMIC"/>
    <property type="match status" value="1"/>
</dbReference>
<dbReference type="InterPro" id="IPR018163">
    <property type="entry name" value="Thr/Ala-tRNA-synth_IIc_edit"/>
</dbReference>
<evidence type="ECO:0000256" key="7">
    <source>
        <dbReference type="ARBA" id="ARBA00022840"/>
    </source>
</evidence>
<dbReference type="AlphaFoldDB" id="A0AAV9IM84"/>
<evidence type="ECO:0000256" key="6">
    <source>
        <dbReference type="ARBA" id="ARBA00022833"/>
    </source>
</evidence>
<dbReference type="HAMAP" id="MF_00036_B">
    <property type="entry name" value="Ala_tRNA_synth_B"/>
    <property type="match status" value="1"/>
</dbReference>
<dbReference type="InterPro" id="IPR045864">
    <property type="entry name" value="aa-tRNA-synth_II/BPL/LPL"/>
</dbReference>
<comment type="subunit">
    <text evidence="11">Monomer.</text>
</comment>
<dbReference type="GO" id="GO:0002161">
    <property type="term" value="F:aminoacyl-tRNA deacylase activity"/>
    <property type="evidence" value="ECO:0007669"/>
    <property type="project" value="TreeGrafter"/>
</dbReference>
<keyword evidence="15" id="KW-1185">Reference proteome</keyword>
<keyword evidence="3 11" id="KW-0436">Ligase</keyword>
<dbReference type="Gene3D" id="3.10.310.40">
    <property type="match status" value="1"/>
</dbReference>
<dbReference type="GO" id="GO:0005739">
    <property type="term" value="C:mitochondrion"/>
    <property type="evidence" value="ECO:0007669"/>
    <property type="project" value="UniProtKB-SubCell"/>
</dbReference>
<dbReference type="FunFam" id="3.30.54.20:FF:000001">
    <property type="entry name" value="Alanine--tRNA ligase"/>
    <property type="match status" value="1"/>
</dbReference>
<keyword evidence="8 11" id="KW-0694">RNA-binding</keyword>
<dbReference type="Gene3D" id="2.40.30.130">
    <property type="match status" value="1"/>
</dbReference>
<keyword evidence="9 11" id="KW-0648">Protein biosynthesis</keyword>